<sequence>MNGIVILLVGALLCFYGIRSLHLAVLATGFGLGWLVADLFDASVSALFLFALVGAVTAWVVTSLVFKFSAYFIGGLAGAMAGARVADVVQPGDNDWALSAIVVLAVTVTAAFLADKYRARALLWLTSIGGASMILNGVGRTVGFLDFFRSPTTAWQQVLATTAWIALSVAGWAVQRRLFAEKLGIETTNRDWRAGHVNSQR</sequence>
<feature type="transmembrane region" description="Helical" evidence="1">
    <location>
        <begin position="39"/>
        <end position="61"/>
    </location>
</feature>
<protein>
    <submittedName>
        <fullName evidence="2">Uncharacterized protein</fullName>
    </submittedName>
</protein>
<evidence type="ECO:0000313" key="2">
    <source>
        <dbReference type="EMBL" id="SDE25522.1"/>
    </source>
</evidence>
<feature type="transmembrane region" description="Helical" evidence="1">
    <location>
        <begin position="121"/>
        <end position="142"/>
    </location>
</feature>
<keyword evidence="3" id="KW-1185">Reference proteome</keyword>
<evidence type="ECO:0000313" key="3">
    <source>
        <dbReference type="Proteomes" id="UP000199417"/>
    </source>
</evidence>
<dbReference type="Proteomes" id="UP000199417">
    <property type="component" value="Unassembled WGS sequence"/>
</dbReference>
<keyword evidence="1" id="KW-0472">Membrane</keyword>
<accession>A0A1G7BEU6</accession>
<feature type="transmembrane region" description="Helical" evidence="1">
    <location>
        <begin position="154"/>
        <end position="174"/>
    </location>
</feature>
<evidence type="ECO:0000256" key="1">
    <source>
        <dbReference type="SAM" id="Phobius"/>
    </source>
</evidence>
<organism evidence="2 3">
    <name type="scientific">Rhodococcus tukisamuensis</name>
    <dbReference type="NCBI Taxonomy" id="168276"/>
    <lineage>
        <taxon>Bacteria</taxon>
        <taxon>Bacillati</taxon>
        <taxon>Actinomycetota</taxon>
        <taxon>Actinomycetes</taxon>
        <taxon>Mycobacteriales</taxon>
        <taxon>Nocardiaceae</taxon>
        <taxon>Rhodococcus</taxon>
    </lineage>
</organism>
<dbReference type="AlphaFoldDB" id="A0A1G7BEU6"/>
<name>A0A1G7BEU6_9NOCA</name>
<dbReference type="EMBL" id="FNAB01000013">
    <property type="protein sequence ID" value="SDE25522.1"/>
    <property type="molecule type" value="Genomic_DNA"/>
</dbReference>
<keyword evidence="1" id="KW-1133">Transmembrane helix</keyword>
<feature type="transmembrane region" description="Helical" evidence="1">
    <location>
        <begin position="96"/>
        <end position="114"/>
    </location>
</feature>
<feature type="transmembrane region" description="Helical" evidence="1">
    <location>
        <begin position="68"/>
        <end position="90"/>
    </location>
</feature>
<reference evidence="2 3" key="1">
    <citation type="submission" date="2016-10" db="EMBL/GenBank/DDBJ databases">
        <authorList>
            <person name="de Groot N.N."/>
        </authorList>
    </citation>
    <scope>NUCLEOTIDE SEQUENCE [LARGE SCALE GENOMIC DNA]</scope>
    <source>
        <strain evidence="2 3">JCM 11308</strain>
    </source>
</reference>
<proteinExistence type="predicted"/>
<keyword evidence="1" id="KW-0812">Transmembrane</keyword>
<dbReference type="RefSeq" id="WP_072846238.1">
    <property type="nucleotide sequence ID" value="NZ_FNAB01000013.1"/>
</dbReference>
<gene>
    <name evidence="2" type="ORF">SAMN05444580_11310</name>
</gene>